<reference evidence="4" key="2">
    <citation type="journal article" date="2018" name="BMC Genomics">
        <title>A manually annotated Actinidia chinensis var. chinensis (kiwifruit) genome highlights the challenges associated with draft genomes and gene prediction in plants.</title>
        <authorList>
            <person name="Pilkington S.M."/>
            <person name="Crowhurst R."/>
            <person name="Hilario E."/>
            <person name="Nardozza S."/>
            <person name="Fraser L."/>
            <person name="Peng Y."/>
            <person name="Gunaseelan K."/>
            <person name="Simpson R."/>
            <person name="Tahir J."/>
            <person name="Deroles S.C."/>
            <person name="Templeton K."/>
            <person name="Luo Z."/>
            <person name="Davy M."/>
            <person name="Cheng C."/>
            <person name="McNeilage M."/>
            <person name="Scaglione D."/>
            <person name="Liu Y."/>
            <person name="Zhang Q."/>
            <person name="Datson P."/>
            <person name="De Silva N."/>
            <person name="Gardiner S.E."/>
            <person name="Bassett H."/>
            <person name="Chagne D."/>
            <person name="McCallum J."/>
            <person name="Dzierzon H."/>
            <person name="Deng C."/>
            <person name="Wang Y.Y."/>
            <person name="Barron L."/>
            <person name="Manako K."/>
            <person name="Bowen J."/>
            <person name="Foster T.M."/>
            <person name="Erridge Z.A."/>
            <person name="Tiffin H."/>
            <person name="Waite C.N."/>
            <person name="Davies K.M."/>
            <person name="Grierson E.P."/>
            <person name="Laing W.A."/>
            <person name="Kirk R."/>
            <person name="Chen X."/>
            <person name="Wood M."/>
            <person name="Montefiori M."/>
            <person name="Brummell D.A."/>
            <person name="Schwinn K.E."/>
            <person name="Catanach A."/>
            <person name="Fullerton C."/>
            <person name="Li D."/>
            <person name="Meiyalaghan S."/>
            <person name="Nieuwenhuizen N."/>
            <person name="Read N."/>
            <person name="Prakash R."/>
            <person name="Hunter D."/>
            <person name="Zhang H."/>
            <person name="McKenzie M."/>
            <person name="Knabel M."/>
            <person name="Harris A."/>
            <person name="Allan A.C."/>
            <person name="Gleave A."/>
            <person name="Chen A."/>
            <person name="Janssen B.J."/>
            <person name="Plunkett B."/>
            <person name="Ampomah-Dwamena C."/>
            <person name="Voogd C."/>
            <person name="Leif D."/>
            <person name="Lafferty D."/>
            <person name="Souleyre E.J.F."/>
            <person name="Varkonyi-Gasic E."/>
            <person name="Gambi F."/>
            <person name="Hanley J."/>
            <person name="Yao J.L."/>
            <person name="Cheung J."/>
            <person name="David K.M."/>
            <person name="Warren B."/>
            <person name="Marsh K."/>
            <person name="Snowden K.C."/>
            <person name="Lin-Wang K."/>
            <person name="Brian L."/>
            <person name="Martinez-Sanchez M."/>
            <person name="Wang M."/>
            <person name="Ileperuma N."/>
            <person name="Macnee N."/>
            <person name="Campin R."/>
            <person name="McAtee P."/>
            <person name="Drummond R.S.M."/>
            <person name="Espley R.V."/>
            <person name="Ireland H.S."/>
            <person name="Wu R."/>
            <person name="Atkinson R.G."/>
            <person name="Karunairetnam S."/>
            <person name="Bulley S."/>
            <person name="Chunkath S."/>
            <person name="Hanley Z."/>
            <person name="Storey R."/>
            <person name="Thrimawithana A.H."/>
            <person name="Thomson S."/>
            <person name="David C."/>
            <person name="Testolin R."/>
            <person name="Huang H."/>
            <person name="Hellens R.P."/>
            <person name="Schaffer R.J."/>
        </authorList>
    </citation>
    <scope>NUCLEOTIDE SEQUENCE [LARGE SCALE GENOMIC DNA]</scope>
    <source>
        <strain evidence="4">cv. Red5</strain>
    </source>
</reference>
<dbReference type="OrthoDB" id="766386at2759"/>
<dbReference type="Gramene" id="PSS30491">
    <property type="protein sequence ID" value="PSS30491"/>
    <property type="gene ID" value="CEY00_Acc05777"/>
</dbReference>
<evidence type="ECO:0000259" key="2">
    <source>
        <dbReference type="SMART" id="SM01054"/>
    </source>
</evidence>
<feature type="compositionally biased region" description="Polar residues" evidence="1">
    <location>
        <begin position="1"/>
        <end position="10"/>
    </location>
</feature>
<feature type="region of interest" description="Disordered" evidence="1">
    <location>
        <begin position="299"/>
        <end position="421"/>
    </location>
</feature>
<proteinExistence type="predicted"/>
<evidence type="ECO:0000313" key="4">
    <source>
        <dbReference type="Proteomes" id="UP000241394"/>
    </source>
</evidence>
<accession>A0A2R6RKD1</accession>
<dbReference type="PANTHER" id="PTHR33349:SF1">
    <property type="entry name" value="EMB|CAB62594.1"/>
    <property type="match status" value="1"/>
</dbReference>
<dbReference type="FunCoup" id="A0A2R6RKD1">
    <property type="interactions" value="341"/>
</dbReference>
<dbReference type="Proteomes" id="UP000241394">
    <property type="component" value="Chromosome LG5"/>
</dbReference>
<dbReference type="STRING" id="1590841.A0A2R6RKD1"/>
<dbReference type="PANTHER" id="PTHR33349">
    <property type="entry name" value="EMB|CAB62594.1"/>
    <property type="match status" value="1"/>
</dbReference>
<dbReference type="OMA" id="EYEYTSG"/>
<feature type="compositionally biased region" description="Polar residues" evidence="1">
    <location>
        <begin position="23"/>
        <end position="35"/>
    </location>
</feature>
<feature type="domain" description="Calmodulin-binding" evidence="2">
    <location>
        <begin position="426"/>
        <end position="540"/>
    </location>
</feature>
<dbReference type="AlphaFoldDB" id="A0A2R6RKD1"/>
<feature type="compositionally biased region" description="Basic and acidic residues" evidence="1">
    <location>
        <begin position="199"/>
        <end position="210"/>
    </location>
</feature>
<feature type="compositionally biased region" description="Acidic residues" evidence="1">
    <location>
        <begin position="377"/>
        <end position="386"/>
    </location>
</feature>
<dbReference type="Pfam" id="PF07839">
    <property type="entry name" value="CaM_binding"/>
    <property type="match status" value="1"/>
</dbReference>
<feature type="compositionally biased region" description="Basic and acidic residues" evidence="1">
    <location>
        <begin position="299"/>
        <end position="328"/>
    </location>
</feature>
<dbReference type="SMART" id="SM01054">
    <property type="entry name" value="CaM_binding"/>
    <property type="match status" value="1"/>
</dbReference>
<evidence type="ECO:0000256" key="1">
    <source>
        <dbReference type="SAM" id="MobiDB-lite"/>
    </source>
</evidence>
<feature type="compositionally biased region" description="Polar residues" evidence="1">
    <location>
        <begin position="48"/>
        <end position="59"/>
    </location>
</feature>
<organism evidence="3 4">
    <name type="scientific">Actinidia chinensis var. chinensis</name>
    <name type="common">Chinese soft-hair kiwi</name>
    <dbReference type="NCBI Taxonomy" id="1590841"/>
    <lineage>
        <taxon>Eukaryota</taxon>
        <taxon>Viridiplantae</taxon>
        <taxon>Streptophyta</taxon>
        <taxon>Embryophyta</taxon>
        <taxon>Tracheophyta</taxon>
        <taxon>Spermatophyta</taxon>
        <taxon>Magnoliopsida</taxon>
        <taxon>eudicotyledons</taxon>
        <taxon>Gunneridae</taxon>
        <taxon>Pentapetalae</taxon>
        <taxon>asterids</taxon>
        <taxon>Ericales</taxon>
        <taxon>Actinidiaceae</taxon>
        <taxon>Actinidia</taxon>
    </lineage>
</organism>
<name>A0A2R6RKD1_ACTCC</name>
<feature type="region of interest" description="Disordered" evidence="1">
    <location>
        <begin position="1"/>
        <end position="104"/>
    </location>
</feature>
<protein>
    <submittedName>
        <fullName evidence="3">Micronuclear linker histone-gamma like</fullName>
    </submittedName>
</protein>
<comment type="caution">
    <text evidence="3">The sequence shown here is derived from an EMBL/GenBank/DDBJ whole genome shotgun (WGS) entry which is preliminary data.</text>
</comment>
<dbReference type="GO" id="GO:0005516">
    <property type="term" value="F:calmodulin binding"/>
    <property type="evidence" value="ECO:0007669"/>
    <property type="project" value="InterPro"/>
</dbReference>
<evidence type="ECO:0000313" key="3">
    <source>
        <dbReference type="EMBL" id="PSS30491.1"/>
    </source>
</evidence>
<keyword evidence="4" id="KW-1185">Reference proteome</keyword>
<gene>
    <name evidence="3" type="ORF">CEY00_Acc05777</name>
</gene>
<feature type="region of interest" description="Disordered" evidence="1">
    <location>
        <begin position="438"/>
        <end position="490"/>
    </location>
</feature>
<feature type="region of interest" description="Disordered" evidence="1">
    <location>
        <begin position="128"/>
        <end position="256"/>
    </location>
</feature>
<feature type="compositionally biased region" description="Polar residues" evidence="1">
    <location>
        <begin position="329"/>
        <end position="340"/>
    </location>
</feature>
<feature type="compositionally biased region" description="Low complexity" evidence="1">
    <location>
        <begin position="348"/>
        <end position="364"/>
    </location>
</feature>
<sequence length="548" mass="59896">MAEESINGSVTPEIILPEGGDLRSSSTGKSSTLNRGQHKLPDCRRASTDSYQNGGNLRNHSLEKPTFSKNGQNILPHHIGASTSSNSNGKPASPKSGETPHYLRASSGSCHDFCKYGRKHAVEVKPWRSIPKRIVTPSLDRRSPTESGVPAETKTAKVVKHKASPVSETLLPDSSDILKQDVSSPSKKVEVSSRQASSNEKKTAQSEKKKTFPGKHAPSVKPKTMGVKPLSSPETSAALKGRNNSEMKISRKIGSSKAAVTKVLASPVSSLSPRPSINQNVSLNVKKYRSLKLLSPLKDQNRIRKAEPKQLRSEKIPEKTLHVIKVETENNLESRQNSGVIHSPPSPLLSSPKFSSLPKSPSLSFHEDETQEKFEYTDSEADDDSYDSISESSGTVDSQEVESSDANPNRETRKAKVGLSEDKDCTATKLKFRRGKVIDLQSENSGPRKLRFRRGRVIGENQDSNADVRRRTFKKRGADDDTNDTDADSGKVVLRHQDVQGKKDAQGLLNNVIEETASKLVETRKSKVKALVGAFETVISLQESKPAT</sequence>
<feature type="compositionally biased region" description="Basic and acidic residues" evidence="1">
    <location>
        <begin position="408"/>
        <end position="421"/>
    </location>
</feature>
<feature type="compositionally biased region" description="Polar residues" evidence="1">
    <location>
        <begin position="81"/>
        <end position="90"/>
    </location>
</feature>
<dbReference type="InParanoid" id="A0A2R6RKD1"/>
<reference evidence="3 4" key="1">
    <citation type="submission" date="2017-07" db="EMBL/GenBank/DDBJ databases">
        <title>An improved, manually edited Actinidia chinensis var. chinensis (kiwifruit) genome highlights the challenges associated with draft genomes and gene prediction in plants.</title>
        <authorList>
            <person name="Pilkington S."/>
            <person name="Crowhurst R."/>
            <person name="Hilario E."/>
            <person name="Nardozza S."/>
            <person name="Fraser L."/>
            <person name="Peng Y."/>
            <person name="Gunaseelan K."/>
            <person name="Simpson R."/>
            <person name="Tahir J."/>
            <person name="Deroles S."/>
            <person name="Templeton K."/>
            <person name="Luo Z."/>
            <person name="Davy M."/>
            <person name="Cheng C."/>
            <person name="Mcneilage M."/>
            <person name="Scaglione D."/>
            <person name="Liu Y."/>
            <person name="Zhang Q."/>
            <person name="Datson P."/>
            <person name="De Silva N."/>
            <person name="Gardiner S."/>
            <person name="Bassett H."/>
            <person name="Chagne D."/>
            <person name="Mccallum J."/>
            <person name="Dzierzon H."/>
            <person name="Deng C."/>
            <person name="Wang Y.-Y."/>
            <person name="Barron N."/>
            <person name="Manako K."/>
            <person name="Bowen J."/>
            <person name="Foster T."/>
            <person name="Erridge Z."/>
            <person name="Tiffin H."/>
            <person name="Waite C."/>
            <person name="Davies K."/>
            <person name="Grierson E."/>
            <person name="Laing W."/>
            <person name="Kirk R."/>
            <person name="Chen X."/>
            <person name="Wood M."/>
            <person name="Montefiori M."/>
            <person name="Brummell D."/>
            <person name="Schwinn K."/>
            <person name="Catanach A."/>
            <person name="Fullerton C."/>
            <person name="Li D."/>
            <person name="Meiyalaghan S."/>
            <person name="Nieuwenhuizen N."/>
            <person name="Read N."/>
            <person name="Prakash R."/>
            <person name="Hunter D."/>
            <person name="Zhang H."/>
            <person name="Mckenzie M."/>
            <person name="Knabel M."/>
            <person name="Harris A."/>
            <person name="Allan A."/>
            <person name="Chen A."/>
            <person name="Janssen B."/>
            <person name="Plunkett B."/>
            <person name="Dwamena C."/>
            <person name="Voogd C."/>
            <person name="Leif D."/>
            <person name="Lafferty D."/>
            <person name="Souleyre E."/>
            <person name="Varkonyi-Gasic E."/>
            <person name="Gambi F."/>
            <person name="Hanley J."/>
            <person name="Yao J.-L."/>
            <person name="Cheung J."/>
            <person name="David K."/>
            <person name="Warren B."/>
            <person name="Marsh K."/>
            <person name="Snowden K."/>
            <person name="Lin-Wang K."/>
            <person name="Brian L."/>
            <person name="Martinez-Sanchez M."/>
            <person name="Wang M."/>
            <person name="Ileperuma N."/>
            <person name="Macnee N."/>
            <person name="Campin R."/>
            <person name="Mcatee P."/>
            <person name="Drummond R."/>
            <person name="Espley R."/>
            <person name="Ireland H."/>
            <person name="Wu R."/>
            <person name="Atkinson R."/>
            <person name="Karunairetnam S."/>
            <person name="Bulley S."/>
            <person name="Chunkath S."/>
            <person name="Hanley Z."/>
            <person name="Storey R."/>
            <person name="Thrimawithana A."/>
            <person name="Thomson S."/>
            <person name="David C."/>
            <person name="Testolin R."/>
        </authorList>
    </citation>
    <scope>NUCLEOTIDE SEQUENCE [LARGE SCALE GENOMIC DNA]</scope>
    <source>
        <strain evidence="4">cv. Red5</strain>
        <tissue evidence="3">Young leaf</tissue>
    </source>
</reference>
<dbReference type="InterPro" id="IPR012417">
    <property type="entry name" value="CaM-bd_dom_pln"/>
</dbReference>
<feature type="compositionally biased region" description="Basic and acidic residues" evidence="1">
    <location>
        <begin position="365"/>
        <end position="376"/>
    </location>
</feature>
<dbReference type="EMBL" id="NKQK01000005">
    <property type="protein sequence ID" value="PSS30491.1"/>
    <property type="molecule type" value="Genomic_DNA"/>
</dbReference>